<dbReference type="GO" id="GO:0016491">
    <property type="term" value="F:oxidoreductase activity"/>
    <property type="evidence" value="ECO:0007669"/>
    <property type="project" value="UniProtKB-KW"/>
</dbReference>
<comment type="similarity">
    <text evidence="1">Belongs to the short-chain dehydrogenases/reductases (SDR) family.</text>
</comment>
<reference evidence="3 4" key="1">
    <citation type="journal article" date="2018" name="Environ. Microbiol.">
        <title>Ecological and genomic features of two widespread freshwater picocyanobacteria.</title>
        <authorList>
            <person name="Cabello-Yeves P.J."/>
            <person name="Picazo A."/>
            <person name="Camacho A."/>
            <person name="Callieri C."/>
            <person name="Rosselli R."/>
            <person name="Roda-Garcia J.J."/>
            <person name="Coutinho F.H."/>
            <person name="Rodriguez-Valera F."/>
        </authorList>
    </citation>
    <scope>NUCLEOTIDE SEQUENCE [LARGE SCALE GENOMIC DNA]</scope>
    <source>
        <strain evidence="3 4">Tous</strain>
    </source>
</reference>
<dbReference type="PANTHER" id="PTHR24320:SF152">
    <property type="entry name" value="SHORT-CHAIN DEHYDROGENASE_REDUCTASE FAMILY PROTEIN"/>
    <property type="match status" value="1"/>
</dbReference>
<dbReference type="SUPFAM" id="SSF51735">
    <property type="entry name" value="NAD(P)-binding Rossmann-fold domains"/>
    <property type="match status" value="1"/>
</dbReference>
<evidence type="ECO:0000256" key="2">
    <source>
        <dbReference type="ARBA" id="ARBA00023002"/>
    </source>
</evidence>
<evidence type="ECO:0000313" key="4">
    <source>
        <dbReference type="Proteomes" id="UP000243002"/>
    </source>
</evidence>
<organism evidence="3 4">
    <name type="scientific">Cyanobium usitatum str. Tous</name>
    <dbReference type="NCBI Taxonomy" id="2116684"/>
    <lineage>
        <taxon>Bacteria</taxon>
        <taxon>Bacillati</taxon>
        <taxon>Cyanobacteriota</taxon>
        <taxon>Cyanophyceae</taxon>
        <taxon>Synechococcales</taxon>
        <taxon>Prochlorococcaceae</taxon>
        <taxon>Cyanobium</taxon>
    </lineage>
</organism>
<dbReference type="InterPro" id="IPR036291">
    <property type="entry name" value="NAD(P)-bd_dom_sf"/>
</dbReference>
<comment type="caution">
    <text evidence="3">The sequence shown here is derived from an EMBL/GenBank/DDBJ whole genome shotgun (WGS) entry which is preliminary data.</text>
</comment>
<keyword evidence="2" id="KW-0560">Oxidoreductase</keyword>
<dbReference type="Gene3D" id="3.40.50.720">
    <property type="entry name" value="NAD(P)-binding Rossmann-like Domain"/>
    <property type="match status" value="1"/>
</dbReference>
<evidence type="ECO:0000256" key="1">
    <source>
        <dbReference type="ARBA" id="ARBA00006484"/>
    </source>
</evidence>
<dbReference type="AlphaFoldDB" id="A0A2P7N0K0"/>
<dbReference type="RefSeq" id="WP_106501943.1">
    <property type="nucleotide sequence ID" value="NZ_PXXO01000002.1"/>
</dbReference>
<proteinExistence type="inferred from homology"/>
<name>A0A2P7N0K0_9CYAN</name>
<gene>
    <name evidence="3" type="ORF">C7K55_03175</name>
</gene>
<dbReference type="GO" id="GO:0015995">
    <property type="term" value="P:chlorophyll biosynthetic process"/>
    <property type="evidence" value="ECO:0007669"/>
    <property type="project" value="UniProtKB-UniPathway"/>
</dbReference>
<protein>
    <submittedName>
        <fullName evidence="3">NADPH-protochlorophyllide oxidoreductase</fullName>
    </submittedName>
</protein>
<dbReference type="UniPathway" id="UPA00668"/>
<accession>A0A2P7N0K0</accession>
<keyword evidence="4" id="KW-1185">Reference proteome</keyword>
<dbReference type="InterPro" id="IPR002347">
    <property type="entry name" value="SDR_fam"/>
</dbReference>
<sequence>MAVEERRAGESRKILLTGGSSGIGFEAATLLLQAGHHLTIPCRDGTTAALLRQRLSDKIDTPSCDLADLSSIGRCAEALLAKGEPIDTLVLNAGLQYSGMVEPRWSAQGFELTIAVNHLGHQALLQQLLPLLIGSKAPRLVVTASEVHDPTSAGGKVGLPAGLGDLAGLRQGPGALMLDGSASFSAEKAYKDSKLCNLLMAREVERRLREQGTHLPVLAWSPGLVIPRSKGGFFRYSRSHNPMGQALFAFVARDLLRLTESPQRAGALLAGLADGSKPHASGFQYWSNRVVGPGRLRFETSQPSAEACSDPLARLLWDLSAASTDRKATFHISSY</sequence>
<dbReference type="OrthoDB" id="9809821at2"/>
<dbReference type="Pfam" id="PF00106">
    <property type="entry name" value="adh_short"/>
    <property type="match status" value="1"/>
</dbReference>
<evidence type="ECO:0000313" key="3">
    <source>
        <dbReference type="EMBL" id="PSJ06969.1"/>
    </source>
</evidence>
<dbReference type="Proteomes" id="UP000243002">
    <property type="component" value="Unassembled WGS sequence"/>
</dbReference>
<dbReference type="EMBL" id="PXXO01000002">
    <property type="protein sequence ID" value="PSJ06969.1"/>
    <property type="molecule type" value="Genomic_DNA"/>
</dbReference>
<dbReference type="PANTHER" id="PTHR24320">
    <property type="entry name" value="RETINOL DEHYDROGENASE"/>
    <property type="match status" value="1"/>
</dbReference>